<dbReference type="Proteomes" id="UP000595636">
    <property type="component" value="Chromosome"/>
</dbReference>
<name>A0A7T7RGR5_9ACTN</name>
<evidence type="ECO:0008006" key="3">
    <source>
        <dbReference type="Google" id="ProtNLM"/>
    </source>
</evidence>
<evidence type="ECO:0000313" key="2">
    <source>
        <dbReference type="Proteomes" id="UP000595636"/>
    </source>
</evidence>
<accession>A0A7T7RGR5</accession>
<dbReference type="EMBL" id="CP066831">
    <property type="protein sequence ID" value="QQM46020.1"/>
    <property type="molecule type" value="Genomic_DNA"/>
</dbReference>
<dbReference type="AlphaFoldDB" id="A0A7T7RGR5"/>
<proteinExistence type="predicted"/>
<evidence type="ECO:0000313" key="1">
    <source>
        <dbReference type="EMBL" id="QQM46020.1"/>
    </source>
</evidence>
<protein>
    <recommendedName>
        <fullName evidence="3">DNA primase/polymerase bifunctional N-terminal domain-containing protein</fullName>
    </recommendedName>
</protein>
<organism evidence="1 2">
    <name type="scientific">Streptomyces liliifuscus</name>
    <dbReference type="NCBI Taxonomy" id="2797636"/>
    <lineage>
        <taxon>Bacteria</taxon>
        <taxon>Bacillati</taxon>
        <taxon>Actinomycetota</taxon>
        <taxon>Actinomycetes</taxon>
        <taxon>Kitasatosporales</taxon>
        <taxon>Streptomycetaceae</taxon>
        <taxon>Streptomyces</taxon>
    </lineage>
</organism>
<sequence length="173" mass="18616">MRSAPHQQAVEWLAAAAVDPRACKREWEHGASGAVLLPAGRFWDVLSVPEEIGLFALDALLRLPLPMPGPTLADFGAHRVGFFLPPDPESYWVGQDIRYSGKGSWIAVPSPRRTTGTLRWLVPPDGQGALHLPTALEVALHQAAEMLSALVNGERARPVGNAARPGPGRDRLG</sequence>
<dbReference type="RefSeq" id="WP_200400855.1">
    <property type="nucleotide sequence ID" value="NZ_CP066831.1"/>
</dbReference>
<dbReference type="KEGG" id="slf:JEQ17_45810"/>
<reference evidence="1 2" key="1">
    <citation type="submission" date="2020-12" db="EMBL/GenBank/DDBJ databases">
        <title>A novel species.</title>
        <authorList>
            <person name="Li K."/>
        </authorList>
    </citation>
    <scope>NUCLEOTIDE SEQUENCE [LARGE SCALE GENOMIC DNA]</scope>
    <source>
        <strain evidence="1 2">ZYC-3</strain>
    </source>
</reference>
<keyword evidence="2" id="KW-1185">Reference proteome</keyword>
<gene>
    <name evidence="1" type="ORF">JEQ17_45810</name>
</gene>